<dbReference type="EMBL" id="UINC01022558">
    <property type="protein sequence ID" value="SVA92431.1"/>
    <property type="molecule type" value="Genomic_DNA"/>
</dbReference>
<dbReference type="NCBIfam" id="NF002017">
    <property type="entry name" value="PRK00823.1-2"/>
    <property type="match status" value="1"/>
</dbReference>
<protein>
    <recommendedName>
        <fullName evidence="3">4a-hydroxytetrahydrobiopterin dehydratase</fullName>
        <ecNumber evidence="3">4.2.1.96</ecNumber>
    </recommendedName>
</protein>
<dbReference type="GO" id="GO:0006729">
    <property type="term" value="P:tetrahydrobiopterin biosynthetic process"/>
    <property type="evidence" value="ECO:0007669"/>
    <property type="project" value="InterPro"/>
</dbReference>
<reference evidence="5" key="1">
    <citation type="submission" date="2018-05" db="EMBL/GenBank/DDBJ databases">
        <authorList>
            <person name="Lanie J.A."/>
            <person name="Ng W.-L."/>
            <person name="Kazmierczak K.M."/>
            <person name="Andrzejewski T.M."/>
            <person name="Davidsen T.M."/>
            <person name="Wayne K.J."/>
            <person name="Tettelin H."/>
            <person name="Glass J.I."/>
            <person name="Rusch D."/>
            <person name="Podicherti R."/>
            <person name="Tsui H.-C.T."/>
            <person name="Winkler M.E."/>
        </authorList>
    </citation>
    <scope>NUCLEOTIDE SEQUENCE</scope>
</reference>
<sequence length="95" mass="10360">MDEGKLLTANEIQDRLLDLPGWSSDGCSITKTFNFTAYMDGVVFVNRAAGAAEASNHHPDMILGYKKVVVTLTTHSAKGITQKDIDLATELQKFS</sequence>
<dbReference type="Pfam" id="PF01329">
    <property type="entry name" value="Pterin_4a"/>
    <property type="match status" value="1"/>
</dbReference>
<dbReference type="EC" id="4.2.1.96" evidence="3"/>
<dbReference type="HAMAP" id="MF_00434">
    <property type="entry name" value="Pterin_4_alpha"/>
    <property type="match status" value="1"/>
</dbReference>
<name>A0A381ZU12_9ZZZZ</name>
<dbReference type="SUPFAM" id="SSF55248">
    <property type="entry name" value="PCD-like"/>
    <property type="match status" value="1"/>
</dbReference>
<dbReference type="PANTHER" id="PTHR12599:SF0">
    <property type="entry name" value="PTERIN-4-ALPHA-CARBINOLAMINE DEHYDRATASE"/>
    <property type="match status" value="1"/>
</dbReference>
<comment type="similarity">
    <text evidence="2">Belongs to the pterin-4-alpha-carbinolamine dehydratase family.</text>
</comment>
<organism evidence="5">
    <name type="scientific">marine metagenome</name>
    <dbReference type="NCBI Taxonomy" id="408172"/>
    <lineage>
        <taxon>unclassified sequences</taxon>
        <taxon>metagenomes</taxon>
        <taxon>ecological metagenomes</taxon>
    </lineage>
</organism>
<keyword evidence="4" id="KW-0456">Lyase</keyword>
<evidence type="ECO:0000256" key="2">
    <source>
        <dbReference type="ARBA" id="ARBA00006472"/>
    </source>
</evidence>
<evidence type="ECO:0000313" key="5">
    <source>
        <dbReference type="EMBL" id="SVA92431.1"/>
    </source>
</evidence>
<dbReference type="Gene3D" id="3.30.1360.20">
    <property type="entry name" value="Transcriptional coactivator/pterin dehydratase"/>
    <property type="match status" value="1"/>
</dbReference>
<evidence type="ECO:0000256" key="1">
    <source>
        <dbReference type="ARBA" id="ARBA00001554"/>
    </source>
</evidence>
<evidence type="ECO:0000256" key="3">
    <source>
        <dbReference type="ARBA" id="ARBA00013252"/>
    </source>
</evidence>
<evidence type="ECO:0000256" key="4">
    <source>
        <dbReference type="ARBA" id="ARBA00023239"/>
    </source>
</evidence>
<dbReference type="GO" id="GO:0008124">
    <property type="term" value="F:4-alpha-hydroxytetrahydrobiopterin dehydratase activity"/>
    <property type="evidence" value="ECO:0007669"/>
    <property type="project" value="UniProtKB-EC"/>
</dbReference>
<proteinExistence type="inferred from homology"/>
<dbReference type="InterPro" id="IPR036428">
    <property type="entry name" value="PCD_sf"/>
</dbReference>
<dbReference type="InterPro" id="IPR001533">
    <property type="entry name" value="Pterin_deHydtase"/>
</dbReference>
<dbReference type="AlphaFoldDB" id="A0A381ZU12"/>
<accession>A0A381ZU12</accession>
<dbReference type="PANTHER" id="PTHR12599">
    <property type="entry name" value="PTERIN-4-ALPHA-CARBINOLAMINE DEHYDRATASE"/>
    <property type="match status" value="1"/>
</dbReference>
<gene>
    <name evidence="5" type="ORF">METZ01_LOCUS145285</name>
</gene>
<comment type="catalytic activity">
    <reaction evidence="1">
        <text>(4aS,6R)-4a-hydroxy-L-erythro-5,6,7,8-tetrahydrobiopterin = (6R)-L-erythro-6,7-dihydrobiopterin + H2O</text>
        <dbReference type="Rhea" id="RHEA:11920"/>
        <dbReference type="ChEBI" id="CHEBI:15377"/>
        <dbReference type="ChEBI" id="CHEBI:15642"/>
        <dbReference type="ChEBI" id="CHEBI:43120"/>
        <dbReference type="EC" id="4.2.1.96"/>
    </reaction>
</comment>
<dbReference type="CDD" id="cd00488">
    <property type="entry name" value="PCD_DCoH"/>
    <property type="match status" value="1"/>
</dbReference>